<keyword evidence="2" id="KW-1133">Transmembrane helix</keyword>
<gene>
    <name evidence="3" type="primary">gb27220</name>
    <name evidence="3" type="ORF">PR202_gb27220</name>
</gene>
<feature type="region of interest" description="Disordered" evidence="1">
    <location>
        <begin position="1"/>
        <end position="70"/>
    </location>
</feature>
<feature type="compositionally biased region" description="Polar residues" evidence="1">
    <location>
        <begin position="78"/>
        <end position="88"/>
    </location>
</feature>
<keyword evidence="2" id="KW-0472">Membrane</keyword>
<dbReference type="EMBL" id="BQKI01000095">
    <property type="protein sequence ID" value="GJN38200.1"/>
    <property type="molecule type" value="Genomic_DNA"/>
</dbReference>
<evidence type="ECO:0000256" key="2">
    <source>
        <dbReference type="SAM" id="Phobius"/>
    </source>
</evidence>
<name>A0AAV5FUS1_ELECO</name>
<dbReference type="PANTHER" id="PTHR48436">
    <property type="entry name" value="2, PUTATIVE-RELATED"/>
    <property type="match status" value="1"/>
</dbReference>
<evidence type="ECO:0000256" key="1">
    <source>
        <dbReference type="SAM" id="MobiDB-lite"/>
    </source>
</evidence>
<organism evidence="3 4">
    <name type="scientific">Eleusine coracana subsp. coracana</name>
    <dbReference type="NCBI Taxonomy" id="191504"/>
    <lineage>
        <taxon>Eukaryota</taxon>
        <taxon>Viridiplantae</taxon>
        <taxon>Streptophyta</taxon>
        <taxon>Embryophyta</taxon>
        <taxon>Tracheophyta</taxon>
        <taxon>Spermatophyta</taxon>
        <taxon>Magnoliopsida</taxon>
        <taxon>Liliopsida</taxon>
        <taxon>Poales</taxon>
        <taxon>Poaceae</taxon>
        <taxon>PACMAD clade</taxon>
        <taxon>Chloridoideae</taxon>
        <taxon>Cynodonteae</taxon>
        <taxon>Eleusininae</taxon>
        <taxon>Eleusine</taxon>
    </lineage>
</organism>
<reference evidence="3" key="1">
    <citation type="journal article" date="2018" name="DNA Res.">
        <title>Multiple hybrid de novo genome assembly of finger millet, an orphan allotetraploid crop.</title>
        <authorList>
            <person name="Hatakeyama M."/>
            <person name="Aluri S."/>
            <person name="Balachadran M.T."/>
            <person name="Sivarajan S.R."/>
            <person name="Patrignani A."/>
            <person name="Gruter S."/>
            <person name="Poveda L."/>
            <person name="Shimizu-Inatsugi R."/>
            <person name="Baeten J."/>
            <person name="Francoijs K.J."/>
            <person name="Nataraja K.N."/>
            <person name="Reddy Y.A.N."/>
            <person name="Phadnis S."/>
            <person name="Ravikumar R.L."/>
            <person name="Schlapbach R."/>
            <person name="Sreeman S.M."/>
            <person name="Shimizu K.K."/>
        </authorList>
    </citation>
    <scope>NUCLEOTIDE SEQUENCE</scope>
</reference>
<dbReference type="AlphaFoldDB" id="A0AAV5FUS1"/>
<dbReference type="PANTHER" id="PTHR48436:SF1">
    <property type="entry name" value="2, PUTATIVE-RELATED"/>
    <property type="match status" value="1"/>
</dbReference>
<dbReference type="Proteomes" id="UP001054889">
    <property type="component" value="Unassembled WGS sequence"/>
</dbReference>
<keyword evidence="4" id="KW-1185">Reference proteome</keyword>
<feature type="compositionally biased region" description="Polar residues" evidence="1">
    <location>
        <begin position="45"/>
        <end position="64"/>
    </location>
</feature>
<dbReference type="InterPro" id="IPR055276">
    <property type="entry name" value="NHL41-like"/>
</dbReference>
<evidence type="ECO:0000313" key="3">
    <source>
        <dbReference type="EMBL" id="GJN38200.1"/>
    </source>
</evidence>
<feature type="region of interest" description="Disordered" evidence="1">
    <location>
        <begin position="78"/>
        <end position="97"/>
    </location>
</feature>
<evidence type="ECO:0000313" key="4">
    <source>
        <dbReference type="Proteomes" id="UP001054889"/>
    </source>
</evidence>
<protein>
    <recommendedName>
        <fullName evidence="5">Late embryogenesis abundant protein LEA-2 subgroup domain-containing protein</fullName>
    </recommendedName>
</protein>
<comment type="caution">
    <text evidence="3">The sequence shown here is derived from an EMBL/GenBank/DDBJ whole genome shotgun (WGS) entry which is preliminary data.</text>
</comment>
<proteinExistence type="predicted"/>
<sequence length="296" mass="32283">MKHTTSESDVTSLSASSPPRTPKSPKRPAYYVQSPSHDDGDKSSTSHTTPVYNNSPLESPSHPSTGRHSRISSATRYSGFLRSSSSPASRKRLNDSSASAKGWREIDAIDEESAGYDDLEEERPKLCVMAFWFSVLVLVFTMVCLIVWGAARHYKPTVIVKSLTVHNFYVGEGTDRTGVPTKLVTLNCSLHINVHNPSTMFGIHFNKFYQPRTSTRLASVVLHGDKTPLYGAGATLDLSNTGAAVPLTLELAVRTRGYVIGKLVRVSHVKHVKCPVAIQSGSSKPVRFGQSACSYT</sequence>
<reference evidence="3" key="2">
    <citation type="submission" date="2021-12" db="EMBL/GenBank/DDBJ databases">
        <title>Resequencing data analysis of finger millet.</title>
        <authorList>
            <person name="Hatakeyama M."/>
            <person name="Aluri S."/>
            <person name="Balachadran M.T."/>
            <person name="Sivarajan S.R."/>
            <person name="Poveda L."/>
            <person name="Shimizu-Inatsugi R."/>
            <person name="Schlapbach R."/>
            <person name="Sreeman S.M."/>
            <person name="Shimizu K.K."/>
        </authorList>
    </citation>
    <scope>NUCLEOTIDE SEQUENCE</scope>
</reference>
<accession>A0AAV5FUS1</accession>
<keyword evidence="2" id="KW-0812">Transmembrane</keyword>
<evidence type="ECO:0008006" key="5">
    <source>
        <dbReference type="Google" id="ProtNLM"/>
    </source>
</evidence>
<feature type="transmembrane region" description="Helical" evidence="2">
    <location>
        <begin position="129"/>
        <end position="151"/>
    </location>
</feature>